<name>A0ABT9BVU6_9PSED</name>
<dbReference type="RefSeq" id="WP_304552999.1">
    <property type="nucleotide sequence ID" value="NZ_JAUQOP010000006.1"/>
</dbReference>
<protein>
    <submittedName>
        <fullName evidence="1">Uncharacterized protein</fullName>
    </submittedName>
</protein>
<accession>A0ABT9BVU6</accession>
<sequence>MSISFVESGMSFGPYAIGDVFPIEQSPLYKSLGQGLMIAEFVLLRPGPSGTEEVWVIEAKSSAPRVFESYIEEIRQKLTNSVQLTFASCLKRHQQAADILPTRFLELDLGACIFRCILIINGFRKEWLPPLQNALAKEMNSLVKTMGFKPGSISVINDDKARELKLIL</sequence>
<gene>
    <name evidence="1" type="ORF">Q6A48_07200</name>
</gene>
<comment type="caution">
    <text evidence="1">The sequence shown here is derived from an EMBL/GenBank/DDBJ whole genome shotgun (WGS) entry which is preliminary data.</text>
</comment>
<reference evidence="1 2" key="1">
    <citation type="submission" date="2023-07" db="EMBL/GenBank/DDBJ databases">
        <title>Identification of four novel Pseudomonas species associated with bacterial leaf spot of cucurbits.</title>
        <authorList>
            <person name="Fullem K.R."/>
        </authorList>
    </citation>
    <scope>NUCLEOTIDE SEQUENCE [LARGE SCALE GENOMIC DNA]</scope>
    <source>
        <strain evidence="1 2">K18</strain>
    </source>
</reference>
<evidence type="ECO:0000313" key="2">
    <source>
        <dbReference type="Proteomes" id="UP001228019"/>
    </source>
</evidence>
<dbReference type="Proteomes" id="UP001228019">
    <property type="component" value="Unassembled WGS sequence"/>
</dbReference>
<proteinExistence type="predicted"/>
<organism evidence="1 2">
    <name type="scientific">Pseudomonas citrulli</name>
    <dbReference type="NCBI Taxonomy" id="3064347"/>
    <lineage>
        <taxon>Bacteria</taxon>
        <taxon>Pseudomonadati</taxon>
        <taxon>Pseudomonadota</taxon>
        <taxon>Gammaproteobacteria</taxon>
        <taxon>Pseudomonadales</taxon>
        <taxon>Pseudomonadaceae</taxon>
        <taxon>Pseudomonas</taxon>
    </lineage>
</organism>
<dbReference type="EMBL" id="JAUQOP010000006">
    <property type="protein sequence ID" value="MDO7896678.1"/>
    <property type="molecule type" value="Genomic_DNA"/>
</dbReference>
<keyword evidence="2" id="KW-1185">Reference proteome</keyword>
<evidence type="ECO:0000313" key="1">
    <source>
        <dbReference type="EMBL" id="MDO7896678.1"/>
    </source>
</evidence>